<evidence type="ECO:0000256" key="2">
    <source>
        <dbReference type="ARBA" id="ARBA00022516"/>
    </source>
</evidence>
<dbReference type="GO" id="GO:0000287">
    <property type="term" value="F:magnesium ion binding"/>
    <property type="evidence" value="ECO:0007669"/>
    <property type="project" value="UniProtKB-UniRule"/>
</dbReference>
<dbReference type="GO" id="GO:0005737">
    <property type="term" value="C:cytoplasm"/>
    <property type="evidence" value="ECO:0007669"/>
    <property type="project" value="UniProtKB-SubCell"/>
</dbReference>
<keyword evidence="13" id="KW-0963">Cytoplasm</keyword>
<protein>
    <recommendedName>
        <fullName evidence="13">Holo-[acyl-carrier-protein] synthase</fullName>
        <shortName evidence="13">Holo-ACP synthase</shortName>
        <ecNumber evidence="13">2.7.8.7</ecNumber>
    </recommendedName>
    <alternativeName>
        <fullName evidence="13">4'-phosphopantetheinyl transferase AcpS</fullName>
    </alternativeName>
</protein>
<dbReference type="GO" id="GO:0006633">
    <property type="term" value="P:fatty acid biosynthetic process"/>
    <property type="evidence" value="ECO:0007669"/>
    <property type="project" value="UniProtKB-UniRule"/>
</dbReference>
<keyword evidence="2 13" id="KW-0444">Lipid biosynthesis</keyword>
<dbReference type="InterPro" id="IPR037143">
    <property type="entry name" value="4-PPantetheinyl_Trfase_dom_sf"/>
</dbReference>
<evidence type="ECO:0000256" key="12">
    <source>
        <dbReference type="ARBA" id="ARBA00023160"/>
    </source>
</evidence>
<organism evidence="15 16">
    <name type="scientific">Fervidobacterium nodosum (strain ATCC 35602 / DSM 5306 / Rt17-B1)</name>
    <dbReference type="NCBI Taxonomy" id="381764"/>
    <lineage>
        <taxon>Bacteria</taxon>
        <taxon>Thermotogati</taxon>
        <taxon>Thermotogota</taxon>
        <taxon>Thermotogae</taxon>
        <taxon>Thermotogales</taxon>
        <taxon>Fervidobacteriaceae</taxon>
        <taxon>Fervidobacterium</taxon>
    </lineage>
</organism>
<proteinExistence type="inferred from homology"/>
<dbReference type="GO" id="GO:0008897">
    <property type="term" value="F:holo-[acyl-carrier-protein] synthase activity"/>
    <property type="evidence" value="ECO:0007669"/>
    <property type="project" value="UniProtKB-UniRule"/>
</dbReference>
<dbReference type="HAMAP" id="MF_00101">
    <property type="entry name" value="AcpS"/>
    <property type="match status" value="1"/>
</dbReference>
<comment type="pathway">
    <text evidence="1">Cofactor biosynthesis; tetrahydrofolate biosynthesis; 2-amino-4-hydroxy-6-hydroxymethyl-7,8-dihydropteridine diphosphate from 7,8-dihydroneopterin triphosphate: step 4/4.</text>
</comment>
<dbReference type="PROSITE" id="PS00794">
    <property type="entry name" value="HPPK"/>
    <property type="match status" value="1"/>
</dbReference>
<evidence type="ECO:0000256" key="6">
    <source>
        <dbReference type="ARBA" id="ARBA00022777"/>
    </source>
</evidence>
<reference evidence="15 16" key="1">
    <citation type="submission" date="2007-07" db="EMBL/GenBank/DDBJ databases">
        <title>Complete sequence of Fervidobacterium nodosum Rt17-B1.</title>
        <authorList>
            <consortium name="US DOE Joint Genome Institute"/>
            <person name="Copeland A."/>
            <person name="Lucas S."/>
            <person name="Lapidus A."/>
            <person name="Barry K."/>
            <person name="Glavina del Rio T."/>
            <person name="Dalin E."/>
            <person name="Tice H."/>
            <person name="Pitluck S."/>
            <person name="Saunders E."/>
            <person name="Brettin T."/>
            <person name="Bruce D."/>
            <person name="Detter J.C."/>
            <person name="Han C."/>
            <person name="Schmutz J."/>
            <person name="Larimer F."/>
            <person name="Land M."/>
            <person name="Hauser L."/>
            <person name="Kyrpides N."/>
            <person name="Mikhailova N."/>
            <person name="Nelson K."/>
            <person name="Gogarten J.P."/>
            <person name="Noll K."/>
            <person name="Richardson P."/>
        </authorList>
    </citation>
    <scope>NUCLEOTIDE SEQUENCE [LARGE SCALE GENOMIC DNA]</scope>
    <source>
        <strain evidence="16">ATCC 35602 / DSM 5306 / Rt17-B1</strain>
    </source>
</reference>
<evidence type="ECO:0000256" key="3">
    <source>
        <dbReference type="ARBA" id="ARBA00022679"/>
    </source>
</evidence>
<keyword evidence="16" id="KW-1185">Reference proteome</keyword>
<dbReference type="AlphaFoldDB" id="A7HNV4"/>
<evidence type="ECO:0000256" key="10">
    <source>
        <dbReference type="ARBA" id="ARBA00022909"/>
    </source>
</evidence>
<evidence type="ECO:0000256" key="4">
    <source>
        <dbReference type="ARBA" id="ARBA00022723"/>
    </source>
</evidence>
<dbReference type="EMBL" id="CP000771">
    <property type="protein sequence ID" value="ABS61587.1"/>
    <property type="molecule type" value="Genomic_DNA"/>
</dbReference>
<comment type="similarity">
    <text evidence="13">Belongs to the P-Pant transferase superfamily. AcpS family.</text>
</comment>
<dbReference type="NCBIfam" id="TIGR01498">
    <property type="entry name" value="folK"/>
    <property type="match status" value="1"/>
</dbReference>
<evidence type="ECO:0000256" key="7">
    <source>
        <dbReference type="ARBA" id="ARBA00022832"/>
    </source>
</evidence>
<evidence type="ECO:0000256" key="13">
    <source>
        <dbReference type="HAMAP-Rule" id="MF_00101"/>
    </source>
</evidence>
<feature type="binding site" evidence="13">
    <location>
        <position position="48"/>
    </location>
    <ligand>
        <name>Mg(2+)</name>
        <dbReference type="ChEBI" id="CHEBI:18420"/>
    </ligand>
</feature>
<evidence type="ECO:0000256" key="11">
    <source>
        <dbReference type="ARBA" id="ARBA00023098"/>
    </source>
</evidence>
<dbReference type="SUPFAM" id="SSF55083">
    <property type="entry name" value="6-hydroxymethyl-7,8-dihydropterin pyrophosphokinase, HPPK"/>
    <property type="match status" value="1"/>
</dbReference>
<gene>
    <name evidence="13" type="primary">acpS</name>
    <name evidence="15" type="ordered locus">Fnod_1754</name>
</gene>
<keyword evidence="3 13" id="KW-0808">Transferase</keyword>
<dbReference type="Gene3D" id="3.30.70.560">
    <property type="entry name" value="7,8-Dihydro-6-hydroxymethylpterin-pyrophosphokinase HPPK"/>
    <property type="match status" value="1"/>
</dbReference>
<keyword evidence="12 13" id="KW-0275">Fatty acid biosynthesis</keyword>
<keyword evidence="10" id="KW-0289">Folate biosynthesis</keyword>
<comment type="catalytic activity">
    <reaction evidence="13">
        <text>apo-[ACP] + CoA = holo-[ACP] + adenosine 3',5'-bisphosphate + H(+)</text>
        <dbReference type="Rhea" id="RHEA:12068"/>
        <dbReference type="Rhea" id="RHEA-COMP:9685"/>
        <dbReference type="Rhea" id="RHEA-COMP:9690"/>
        <dbReference type="ChEBI" id="CHEBI:15378"/>
        <dbReference type="ChEBI" id="CHEBI:29999"/>
        <dbReference type="ChEBI" id="CHEBI:57287"/>
        <dbReference type="ChEBI" id="CHEBI:58343"/>
        <dbReference type="ChEBI" id="CHEBI:64479"/>
        <dbReference type="EC" id="2.7.8.7"/>
    </reaction>
</comment>
<comment type="function">
    <text evidence="13">Transfers the 4'-phosphopantetheine moiety from coenzyme A to a Ser of acyl-carrier-protein.</text>
</comment>
<name>A7HNV4_FERNB</name>
<dbReference type="InterPro" id="IPR004568">
    <property type="entry name" value="Ppantetheine-prot_Trfase_dom"/>
</dbReference>
<dbReference type="PANTHER" id="PTHR43071:SF1">
    <property type="entry name" value="2-AMINO-4-HYDROXY-6-HYDROXYMETHYLDIHYDROPTERIDINE PYROPHOSPHOKINASE"/>
    <property type="match status" value="1"/>
</dbReference>
<dbReference type="InterPro" id="IPR000550">
    <property type="entry name" value="Hppk"/>
</dbReference>
<dbReference type="Pfam" id="PF01288">
    <property type="entry name" value="HPPK"/>
    <property type="match status" value="1"/>
</dbReference>
<feature type="binding site" evidence="13">
    <location>
        <position position="8"/>
    </location>
    <ligand>
        <name>Mg(2+)</name>
        <dbReference type="ChEBI" id="CHEBI:18420"/>
    </ligand>
</feature>
<dbReference type="PANTHER" id="PTHR43071">
    <property type="entry name" value="2-AMINO-4-HYDROXY-6-HYDROXYMETHYLDIHYDROPTERIDINE PYROPHOSPHOKINASE"/>
    <property type="match status" value="1"/>
</dbReference>
<feature type="domain" description="7,8-dihydro-6-hydroxymethylpterin-pyrophosphokinase" evidence="14">
    <location>
        <begin position="199"/>
        <end position="210"/>
    </location>
</feature>
<dbReference type="InterPro" id="IPR002582">
    <property type="entry name" value="ACPS"/>
</dbReference>
<dbReference type="Proteomes" id="UP000002415">
    <property type="component" value="Chromosome"/>
</dbReference>
<reference evidence="15 16" key="2">
    <citation type="journal article" date="2009" name="Proc. Natl. Acad. Sci. U.S.A.">
        <title>On the chimeric nature, thermophilic origin, and phylogenetic placement of the Thermotogales.</title>
        <authorList>
            <person name="Zhaxybayeva O."/>
            <person name="Swithers K.S."/>
            <person name="Lapierre P."/>
            <person name="Fournier G.P."/>
            <person name="Bickhart D.M."/>
            <person name="DeBoy R.T."/>
            <person name="Nelson K.E."/>
            <person name="Nesbo C.L."/>
            <person name="Doolittle W.F."/>
            <person name="Gogarten J.P."/>
            <person name="Noll K.M."/>
        </authorList>
    </citation>
    <scope>NUCLEOTIDE SEQUENCE [LARGE SCALE GENOMIC DNA]</scope>
    <source>
        <strain evidence="16">ATCC 35602 / DSM 5306 / Rt17-B1</strain>
    </source>
</reference>
<evidence type="ECO:0000259" key="14">
    <source>
        <dbReference type="PROSITE" id="PS00794"/>
    </source>
</evidence>
<dbReference type="GO" id="GO:0005524">
    <property type="term" value="F:ATP binding"/>
    <property type="evidence" value="ECO:0007669"/>
    <property type="project" value="UniProtKB-KW"/>
</dbReference>
<dbReference type="OrthoDB" id="9808041at2"/>
<dbReference type="GO" id="GO:0046654">
    <property type="term" value="P:tetrahydrofolate biosynthetic process"/>
    <property type="evidence" value="ECO:0007669"/>
    <property type="project" value="UniProtKB-UniPathway"/>
</dbReference>
<dbReference type="Pfam" id="PF01648">
    <property type="entry name" value="ACPS"/>
    <property type="match status" value="1"/>
</dbReference>
<comment type="cofactor">
    <cofactor evidence="13">
        <name>Mg(2+)</name>
        <dbReference type="ChEBI" id="CHEBI:18420"/>
    </cofactor>
</comment>
<dbReference type="STRING" id="381764.Fnod_1754"/>
<dbReference type="eggNOG" id="COG0736">
    <property type="taxonomic scope" value="Bacteria"/>
</dbReference>
<dbReference type="GO" id="GO:0046656">
    <property type="term" value="P:folic acid biosynthetic process"/>
    <property type="evidence" value="ECO:0007669"/>
    <property type="project" value="UniProtKB-KW"/>
</dbReference>
<dbReference type="GO" id="GO:0003848">
    <property type="term" value="F:2-amino-4-hydroxy-6-hydroxymethyldihydropteridine diphosphokinase activity"/>
    <property type="evidence" value="ECO:0007669"/>
    <property type="project" value="InterPro"/>
</dbReference>
<dbReference type="CDD" id="cd00483">
    <property type="entry name" value="HPPK"/>
    <property type="match status" value="1"/>
</dbReference>
<dbReference type="UniPathway" id="UPA00077">
    <property type="reaction ID" value="UER00155"/>
</dbReference>
<keyword evidence="11 13" id="KW-0443">Lipid metabolism</keyword>
<keyword evidence="5" id="KW-0547">Nucleotide-binding</keyword>
<keyword evidence="9 13" id="KW-0460">Magnesium</keyword>
<dbReference type="NCBIfam" id="TIGR00556">
    <property type="entry name" value="pantethn_trn"/>
    <property type="match status" value="1"/>
</dbReference>
<dbReference type="Gene3D" id="3.90.470.20">
    <property type="entry name" value="4'-phosphopantetheinyl transferase domain"/>
    <property type="match status" value="1"/>
</dbReference>
<dbReference type="InterPro" id="IPR008278">
    <property type="entry name" value="4-PPantetheinyl_Trfase_dom"/>
</dbReference>
<dbReference type="HOGENOM" id="CLU_1000219_0_0_0"/>
<comment type="subcellular location">
    <subcellularLocation>
        <location evidence="13">Cytoplasm</location>
    </subcellularLocation>
</comment>
<keyword evidence="7 13" id="KW-0276">Fatty acid metabolism</keyword>
<dbReference type="GO" id="GO:0016301">
    <property type="term" value="F:kinase activity"/>
    <property type="evidence" value="ECO:0007669"/>
    <property type="project" value="UniProtKB-KW"/>
</dbReference>
<evidence type="ECO:0000256" key="9">
    <source>
        <dbReference type="ARBA" id="ARBA00022842"/>
    </source>
</evidence>
<evidence type="ECO:0000256" key="1">
    <source>
        <dbReference type="ARBA" id="ARBA00005051"/>
    </source>
</evidence>
<keyword evidence="6 15" id="KW-0418">Kinase</keyword>
<keyword evidence="4 13" id="KW-0479">Metal-binding</keyword>
<dbReference type="InterPro" id="IPR035907">
    <property type="entry name" value="Hppk_sf"/>
</dbReference>
<keyword evidence="8" id="KW-0067">ATP-binding</keyword>
<dbReference type="KEGG" id="fno:Fnod_1754"/>
<dbReference type="NCBIfam" id="TIGR00516">
    <property type="entry name" value="acpS"/>
    <property type="match status" value="1"/>
</dbReference>
<dbReference type="SUPFAM" id="SSF56214">
    <property type="entry name" value="4'-phosphopantetheinyl transferase"/>
    <property type="match status" value="1"/>
</dbReference>
<evidence type="ECO:0000256" key="5">
    <source>
        <dbReference type="ARBA" id="ARBA00022741"/>
    </source>
</evidence>
<sequence length="258" mass="29760">MIIGIGNDIVDISRIDLKLSERILTEEEKTNKAKVTHEYLAGRFALKESFFKALGTGLNGHSFKDISFLNREDGSLYIKIHKYHMAKFGTYNFVHATLSHDKFAMANTILEKEQGKIFIAIGTNLGDRENNIKKAIKELEYISKIVKISSIIETKPYGKTDQPDFLNCVVEIDTKLPPDKLMETLLEIEKKLGRVRTEKWGPRIIDLDILFYGNLVIRNELLTVPHYDFQNRDFFINPMKEIAPNFVHPILLKKIDEF</sequence>
<evidence type="ECO:0000313" key="15">
    <source>
        <dbReference type="EMBL" id="ABS61587.1"/>
    </source>
</evidence>
<dbReference type="RefSeq" id="WP_011994878.1">
    <property type="nucleotide sequence ID" value="NC_009718.1"/>
</dbReference>
<dbReference type="eggNOG" id="COG0801">
    <property type="taxonomic scope" value="Bacteria"/>
</dbReference>
<accession>A7HNV4</accession>
<dbReference type="EC" id="2.7.8.7" evidence="13"/>
<evidence type="ECO:0000313" key="16">
    <source>
        <dbReference type="Proteomes" id="UP000002415"/>
    </source>
</evidence>
<evidence type="ECO:0000256" key="8">
    <source>
        <dbReference type="ARBA" id="ARBA00022840"/>
    </source>
</evidence>